<dbReference type="Proteomes" id="UP000249056">
    <property type="component" value="Unassembled WGS sequence"/>
</dbReference>
<dbReference type="InterPro" id="IPR020846">
    <property type="entry name" value="MFS_dom"/>
</dbReference>
<feature type="domain" description="Major facilitator superfamily (MFS) profile" evidence="8">
    <location>
        <begin position="74"/>
        <end position="489"/>
    </location>
</feature>
<feature type="transmembrane region" description="Helical" evidence="7">
    <location>
        <begin position="200"/>
        <end position="221"/>
    </location>
</feature>
<sequence length="517" mass="57647">MASIDLYNKETGSDPQKSASFSEDREASFRSEANNCYVPGIPPNEGQIEHDGLLMACPLNTTEAKLMRKIDLRVIPCLFILYFLAFLDRVNIANSKSFHLTQDLKLTGNQYNTALTIFFVPYVVFEIISNILMKRLSPNVWLPFLMFLFGLVNLCQGLVQNFGGLLAARFFLGLCEAGMLPGCFYLIGMWYKRSEAQRRYTLFLSSTTLAGAFAGLLASAIGKMDGLMGYSGWRWIFILEGVLTCVVALVFFFLIPSFPEDAKWLTAEELKFVQARLEVDQGRSVAERKITSKDVVHVLKDFKVILGGFMYFGVVIPVYSYAYFAPSIISSYGYSPVQTQVHSVPPWACAFVFSMLTAAFSDFTRHRFAFTIASLCVTIAGFSILLTVHDNTKLQYGALFLVVMGAYSAMPVIVCWFNMNLGGHHRRSIGTAWQVGFGNIGGIIATYSFLAADAPEYKKGYGICLGSLCLSAVSCLCYLLALLVDNRRRERMPTDLGLSAYEKTELGDLSPDYRYLL</sequence>
<keyword evidence="10" id="KW-1185">Reference proteome</keyword>
<evidence type="ECO:0000256" key="6">
    <source>
        <dbReference type="SAM" id="MobiDB-lite"/>
    </source>
</evidence>
<feature type="transmembrane region" description="Helical" evidence="7">
    <location>
        <begin position="233"/>
        <end position="255"/>
    </location>
</feature>
<feature type="transmembrane region" description="Helical" evidence="7">
    <location>
        <begin position="74"/>
        <end position="93"/>
    </location>
</feature>
<evidence type="ECO:0000256" key="3">
    <source>
        <dbReference type="ARBA" id="ARBA00022692"/>
    </source>
</evidence>
<feature type="transmembrane region" description="Helical" evidence="7">
    <location>
        <begin position="140"/>
        <end position="159"/>
    </location>
</feature>
<reference evidence="9 10" key="1">
    <citation type="submission" date="2018-06" db="EMBL/GenBank/DDBJ databases">
        <title>Genome Sequence of the Brown Rot Fungal Pathogen Monilinia fructigena.</title>
        <authorList>
            <person name="Landi L."/>
            <person name="De Miccolis Angelini R.M."/>
            <person name="Pollastro S."/>
            <person name="Abate D."/>
            <person name="Faretra F."/>
            <person name="Romanazzi G."/>
        </authorList>
    </citation>
    <scope>NUCLEOTIDE SEQUENCE [LARGE SCALE GENOMIC DNA]</scope>
    <source>
        <strain evidence="9 10">Mfrg269</strain>
    </source>
</reference>
<dbReference type="EMBL" id="QKRW01000035">
    <property type="protein sequence ID" value="RAL60951.1"/>
    <property type="molecule type" value="Genomic_DNA"/>
</dbReference>
<feature type="transmembrane region" description="Helical" evidence="7">
    <location>
        <begin position="368"/>
        <end position="388"/>
    </location>
</feature>
<dbReference type="GO" id="GO:0022857">
    <property type="term" value="F:transmembrane transporter activity"/>
    <property type="evidence" value="ECO:0007669"/>
    <property type="project" value="InterPro"/>
</dbReference>
<feature type="transmembrane region" description="Helical" evidence="7">
    <location>
        <begin position="165"/>
        <end position="188"/>
    </location>
</feature>
<keyword evidence="5 7" id="KW-0472">Membrane</keyword>
<dbReference type="AlphaFoldDB" id="A0A395ILC4"/>
<evidence type="ECO:0000256" key="5">
    <source>
        <dbReference type="ARBA" id="ARBA00023136"/>
    </source>
</evidence>
<dbReference type="SUPFAM" id="SSF103473">
    <property type="entry name" value="MFS general substrate transporter"/>
    <property type="match status" value="1"/>
</dbReference>
<feature type="transmembrane region" description="Helical" evidence="7">
    <location>
        <begin position="113"/>
        <end position="133"/>
    </location>
</feature>
<feature type="transmembrane region" description="Helical" evidence="7">
    <location>
        <begin position="460"/>
        <end position="484"/>
    </location>
</feature>
<evidence type="ECO:0000256" key="2">
    <source>
        <dbReference type="ARBA" id="ARBA00022448"/>
    </source>
</evidence>
<dbReference type="PANTHER" id="PTHR43791:SF46">
    <property type="entry name" value="MAJOR FACILITATOR SUPERFAMILY (MFS) PROFILE DOMAIN-CONTAINING PROTEIN-RELATED"/>
    <property type="match status" value="1"/>
</dbReference>
<evidence type="ECO:0000259" key="8">
    <source>
        <dbReference type="PROSITE" id="PS50850"/>
    </source>
</evidence>
<keyword evidence="4 7" id="KW-1133">Transmembrane helix</keyword>
<dbReference type="PROSITE" id="PS50850">
    <property type="entry name" value="MFS"/>
    <property type="match status" value="1"/>
</dbReference>
<protein>
    <recommendedName>
        <fullName evidence="8">Major facilitator superfamily (MFS) profile domain-containing protein</fullName>
    </recommendedName>
</protein>
<feature type="transmembrane region" description="Helical" evidence="7">
    <location>
        <begin position="429"/>
        <end position="448"/>
    </location>
</feature>
<comment type="subcellular location">
    <subcellularLocation>
        <location evidence="1">Membrane</location>
        <topology evidence="1">Multi-pass membrane protein</topology>
    </subcellularLocation>
</comment>
<dbReference type="FunFam" id="1.20.1250.20:FF:000068">
    <property type="entry name" value="MFS general substrate transporter"/>
    <property type="match status" value="1"/>
</dbReference>
<dbReference type="InterPro" id="IPR011701">
    <property type="entry name" value="MFS"/>
</dbReference>
<gene>
    <name evidence="9" type="ORF">DID88_010047</name>
</gene>
<name>A0A395ILC4_9HELO</name>
<organism evidence="9 10">
    <name type="scientific">Monilinia fructigena</name>
    <dbReference type="NCBI Taxonomy" id="38457"/>
    <lineage>
        <taxon>Eukaryota</taxon>
        <taxon>Fungi</taxon>
        <taxon>Dikarya</taxon>
        <taxon>Ascomycota</taxon>
        <taxon>Pezizomycotina</taxon>
        <taxon>Leotiomycetes</taxon>
        <taxon>Helotiales</taxon>
        <taxon>Sclerotiniaceae</taxon>
        <taxon>Monilinia</taxon>
    </lineage>
</organism>
<keyword evidence="3 7" id="KW-0812">Transmembrane</keyword>
<dbReference type="FunFam" id="1.20.1250.20:FF:000034">
    <property type="entry name" value="MFS general substrate transporter"/>
    <property type="match status" value="1"/>
</dbReference>
<evidence type="ECO:0000313" key="10">
    <source>
        <dbReference type="Proteomes" id="UP000249056"/>
    </source>
</evidence>
<comment type="caution">
    <text evidence="9">The sequence shown here is derived from an EMBL/GenBank/DDBJ whole genome shotgun (WGS) entry which is preliminary data.</text>
</comment>
<evidence type="ECO:0000256" key="1">
    <source>
        <dbReference type="ARBA" id="ARBA00004141"/>
    </source>
</evidence>
<feature type="region of interest" description="Disordered" evidence="6">
    <location>
        <begin position="1"/>
        <end position="24"/>
    </location>
</feature>
<dbReference type="InterPro" id="IPR036259">
    <property type="entry name" value="MFS_trans_sf"/>
</dbReference>
<dbReference type="Gene3D" id="1.20.1250.20">
    <property type="entry name" value="MFS general substrate transporter like domains"/>
    <property type="match status" value="2"/>
</dbReference>
<evidence type="ECO:0000256" key="7">
    <source>
        <dbReference type="SAM" id="Phobius"/>
    </source>
</evidence>
<dbReference type="GO" id="GO:0005886">
    <property type="term" value="C:plasma membrane"/>
    <property type="evidence" value="ECO:0007669"/>
    <property type="project" value="TreeGrafter"/>
</dbReference>
<keyword evidence="2" id="KW-0813">Transport</keyword>
<evidence type="ECO:0000313" key="9">
    <source>
        <dbReference type="EMBL" id="RAL60951.1"/>
    </source>
</evidence>
<feature type="transmembrane region" description="Helical" evidence="7">
    <location>
        <begin position="394"/>
        <end position="417"/>
    </location>
</feature>
<feature type="transmembrane region" description="Helical" evidence="7">
    <location>
        <begin position="304"/>
        <end position="324"/>
    </location>
</feature>
<accession>A0A395ILC4</accession>
<dbReference type="PANTHER" id="PTHR43791">
    <property type="entry name" value="PERMEASE-RELATED"/>
    <property type="match status" value="1"/>
</dbReference>
<evidence type="ECO:0000256" key="4">
    <source>
        <dbReference type="ARBA" id="ARBA00022989"/>
    </source>
</evidence>
<proteinExistence type="predicted"/>
<feature type="transmembrane region" description="Helical" evidence="7">
    <location>
        <begin position="344"/>
        <end position="361"/>
    </location>
</feature>
<dbReference type="OrthoDB" id="2985014at2759"/>
<dbReference type="Pfam" id="PF07690">
    <property type="entry name" value="MFS_1"/>
    <property type="match status" value="1"/>
</dbReference>